<sequence length="213" mass="23094">MSLEVDVRKLDLFNTMAKEGSSTVADHLEQLTGVPAAVRTSQINFLDIGDVKTHMGDAERVGIYVELTEAPGGYVLFVLDPTDARHLVGQMMGGVGSGDDGDGFTDMERSGLQEIGNILTSGFIDGWANVLDTTIDMGTPQLLFDRTPAIIDDMGGWPRSDLVFVIDSHIVSKDTDIDLTVYTFPELQALVDLIQDIDLDTDVAEDSTPADVW</sequence>
<evidence type="ECO:0000256" key="1">
    <source>
        <dbReference type="ARBA" id="ARBA00022500"/>
    </source>
</evidence>
<evidence type="ECO:0000256" key="2">
    <source>
        <dbReference type="ARBA" id="ARBA00022801"/>
    </source>
</evidence>
<dbReference type="Pfam" id="PF04509">
    <property type="entry name" value="CheC"/>
    <property type="match status" value="1"/>
</dbReference>
<dbReference type="AlphaFoldDB" id="A0A1I6KA82"/>
<dbReference type="PANTHER" id="PTHR43693:SF1">
    <property type="entry name" value="PROTEIN PHOSPHATASE CHEZ"/>
    <property type="match status" value="1"/>
</dbReference>
<organism evidence="4 5">
    <name type="scientific">Halomicrobium zhouii</name>
    <dbReference type="NCBI Taxonomy" id="767519"/>
    <lineage>
        <taxon>Archaea</taxon>
        <taxon>Methanobacteriati</taxon>
        <taxon>Methanobacteriota</taxon>
        <taxon>Stenosarchaea group</taxon>
        <taxon>Halobacteria</taxon>
        <taxon>Halobacteriales</taxon>
        <taxon>Haloarculaceae</taxon>
        <taxon>Halomicrobium</taxon>
    </lineage>
</organism>
<proteinExistence type="predicted"/>
<keyword evidence="1" id="KW-0145">Chemotaxis</keyword>
<evidence type="ECO:0000259" key="3">
    <source>
        <dbReference type="Pfam" id="PF04509"/>
    </source>
</evidence>
<evidence type="ECO:0000313" key="5">
    <source>
        <dbReference type="Proteomes" id="UP000199062"/>
    </source>
</evidence>
<reference evidence="4 5" key="1">
    <citation type="submission" date="2016-10" db="EMBL/GenBank/DDBJ databases">
        <authorList>
            <person name="de Groot N.N."/>
        </authorList>
    </citation>
    <scope>NUCLEOTIDE SEQUENCE [LARGE SCALE GENOMIC DNA]</scope>
    <source>
        <strain evidence="4 5">CGMCC 1.10457</strain>
    </source>
</reference>
<accession>A0A1I6KA82</accession>
<feature type="domain" description="CheC-like protein" evidence="3">
    <location>
        <begin position="107"/>
        <end position="142"/>
    </location>
</feature>
<dbReference type="PANTHER" id="PTHR43693">
    <property type="entry name" value="PROTEIN PHOSPHATASE CHEZ"/>
    <property type="match status" value="1"/>
</dbReference>
<dbReference type="STRING" id="767519.SAMN05216559_0449"/>
<evidence type="ECO:0000313" key="4">
    <source>
        <dbReference type="EMBL" id="SFR88132.1"/>
    </source>
</evidence>
<dbReference type="Gene3D" id="3.40.1550.10">
    <property type="entry name" value="CheC-like"/>
    <property type="match status" value="1"/>
</dbReference>
<dbReference type="Proteomes" id="UP000199062">
    <property type="component" value="Unassembled WGS sequence"/>
</dbReference>
<protein>
    <submittedName>
        <fullName evidence="4">Chemotaxis protein CheC</fullName>
    </submittedName>
</protein>
<dbReference type="CDD" id="cd17911">
    <property type="entry name" value="CheC_ClassIII"/>
    <property type="match status" value="1"/>
</dbReference>
<dbReference type="OrthoDB" id="182374at2157"/>
<dbReference type="GO" id="GO:0006935">
    <property type="term" value="P:chemotaxis"/>
    <property type="evidence" value="ECO:0007669"/>
    <property type="project" value="UniProtKB-KW"/>
</dbReference>
<dbReference type="EMBL" id="FOZK01000001">
    <property type="protein sequence ID" value="SFR88132.1"/>
    <property type="molecule type" value="Genomic_DNA"/>
</dbReference>
<dbReference type="GO" id="GO:0016787">
    <property type="term" value="F:hydrolase activity"/>
    <property type="evidence" value="ECO:0007669"/>
    <property type="project" value="UniProtKB-KW"/>
</dbReference>
<dbReference type="InterPro" id="IPR007597">
    <property type="entry name" value="CheC"/>
</dbReference>
<dbReference type="InterPro" id="IPR028976">
    <property type="entry name" value="CheC-like_sf"/>
</dbReference>
<dbReference type="RefSeq" id="WP_089813467.1">
    <property type="nucleotide sequence ID" value="NZ_FOZK01000001.1"/>
</dbReference>
<gene>
    <name evidence="4" type="ORF">SAMN05216559_0449</name>
</gene>
<keyword evidence="5" id="KW-1185">Reference proteome</keyword>
<name>A0A1I6KA82_9EURY</name>
<keyword evidence="2" id="KW-0378">Hydrolase</keyword>
<dbReference type="SUPFAM" id="SSF103039">
    <property type="entry name" value="CheC-like"/>
    <property type="match status" value="1"/>
</dbReference>
<dbReference type="InterPro" id="IPR050992">
    <property type="entry name" value="CheZ_family_phosphatases"/>
</dbReference>